<dbReference type="STRING" id="156976.AK829_09125"/>
<feature type="chain" id="PRO_5038576970" description="X-X-X-Leu-X-X-Gly heptad repeat-containing protein" evidence="2">
    <location>
        <begin position="26"/>
        <end position="459"/>
    </location>
</feature>
<evidence type="ECO:0008006" key="5">
    <source>
        <dbReference type="Google" id="ProtNLM"/>
    </source>
</evidence>
<dbReference type="KEGG" id="crie:AK829_09125"/>
<organism evidence="3 4">
    <name type="scientific">Corynebacterium riegelii</name>
    <dbReference type="NCBI Taxonomy" id="156976"/>
    <lineage>
        <taxon>Bacteria</taxon>
        <taxon>Bacillati</taxon>
        <taxon>Actinomycetota</taxon>
        <taxon>Actinomycetes</taxon>
        <taxon>Mycobacteriales</taxon>
        <taxon>Corynebacteriaceae</taxon>
        <taxon>Corynebacterium</taxon>
    </lineage>
</organism>
<name>A0A0K1RD16_9CORY</name>
<dbReference type="EMBL" id="CP012342">
    <property type="protein sequence ID" value="AKV59278.1"/>
    <property type="molecule type" value="Genomic_DNA"/>
</dbReference>
<protein>
    <recommendedName>
        <fullName evidence="5">X-X-X-Leu-X-X-Gly heptad repeat-containing protein</fullName>
    </recommendedName>
</protein>
<dbReference type="Proteomes" id="UP000060016">
    <property type="component" value="Chromosome"/>
</dbReference>
<sequence>MKWRLGIVALVFLAAVLLPMQPASTWVSQADPSDQSAQTTDPLADTRRAASDAASQLSLLTTGTGQLVDGVGELDEGKGLLVDAIAQARGGAQELSNGMVQLQAGTGQLGAGATQLADSVGEIVAQVAGFEAVRGQVIAAIDRNLEATKDSKDPEVVASRESLQELRHQAATAEIPADAVEKMNQLRDGSRDLANQLAVPGYAYHDGIYTATNGAASLASGLAELEGQVQEAAGGISQLVDGTVKINTLAQQSSAKMRDVRASLPPAVAGADAGAGAVGVGFSPIAAMLLAALAVFGGVALGAAGWFAATIGRGRTWVLALGTVFVAAAGVALAWIVGTNLGAVALAGIGGALALGVLASAGLTQVFAGVFGVRAGLGLAGVLAVVQTGLVGWVWRQAASAPLEGAWESVSQVFPMHWITAAVTTAGNAGDYRVIVSAALLCMMVAAVGLAGVRRPRAL</sequence>
<evidence type="ECO:0000313" key="4">
    <source>
        <dbReference type="Proteomes" id="UP000060016"/>
    </source>
</evidence>
<evidence type="ECO:0000313" key="3">
    <source>
        <dbReference type="EMBL" id="AKV59278.1"/>
    </source>
</evidence>
<dbReference type="InterPro" id="IPR023908">
    <property type="entry name" value="xxxLxxG_rpt"/>
</dbReference>
<dbReference type="PATRIC" id="fig|156976.3.peg.1830"/>
<proteinExistence type="predicted"/>
<feature type="transmembrane region" description="Helical" evidence="1">
    <location>
        <begin position="375"/>
        <end position="395"/>
    </location>
</feature>
<gene>
    <name evidence="3" type="ORF">AK829_09125</name>
</gene>
<feature type="transmembrane region" description="Helical" evidence="1">
    <location>
        <begin position="343"/>
        <end position="363"/>
    </location>
</feature>
<feature type="transmembrane region" description="Helical" evidence="1">
    <location>
        <begin position="316"/>
        <end position="337"/>
    </location>
</feature>
<evidence type="ECO:0000256" key="2">
    <source>
        <dbReference type="SAM" id="SignalP"/>
    </source>
</evidence>
<keyword evidence="2" id="KW-0732">Signal</keyword>
<keyword evidence="1" id="KW-1133">Transmembrane helix</keyword>
<dbReference type="NCBIfam" id="TIGR03057">
    <property type="entry name" value="xxxLxxG_by_4"/>
    <property type="match status" value="1"/>
</dbReference>
<keyword evidence="4" id="KW-1185">Reference proteome</keyword>
<dbReference type="RefSeq" id="WP_052205559.1">
    <property type="nucleotide sequence ID" value="NZ_CP012342.1"/>
</dbReference>
<feature type="transmembrane region" description="Helical" evidence="1">
    <location>
        <begin position="285"/>
        <end position="309"/>
    </location>
</feature>
<feature type="signal peptide" evidence="2">
    <location>
        <begin position="1"/>
        <end position="25"/>
    </location>
</feature>
<evidence type="ECO:0000256" key="1">
    <source>
        <dbReference type="SAM" id="Phobius"/>
    </source>
</evidence>
<accession>A0A0K1RD16</accession>
<dbReference type="AlphaFoldDB" id="A0A0K1RD16"/>
<keyword evidence="1" id="KW-0812">Transmembrane</keyword>
<reference evidence="3 4" key="1">
    <citation type="submission" date="2015-08" db="EMBL/GenBank/DDBJ databases">
        <authorList>
            <person name="Babu N.S."/>
            <person name="Beckwith C.J."/>
            <person name="Beseler K.G."/>
            <person name="Brison A."/>
            <person name="Carone J.V."/>
            <person name="Caskin T.P."/>
            <person name="Diamond M."/>
            <person name="Durham M.E."/>
            <person name="Foxe J.M."/>
            <person name="Go M."/>
            <person name="Henderson B.A."/>
            <person name="Jones I.B."/>
            <person name="McGettigan J.A."/>
            <person name="Micheletti S.J."/>
            <person name="Nasrallah M.E."/>
            <person name="Ortiz D."/>
            <person name="Piller C.R."/>
            <person name="Privatt S.R."/>
            <person name="Schneider S.L."/>
            <person name="Sharp S."/>
            <person name="Smith T.C."/>
            <person name="Stanton J.D."/>
            <person name="Ullery H.E."/>
            <person name="Wilson R.J."/>
            <person name="Serrano M.G."/>
            <person name="Buck G."/>
            <person name="Lee V."/>
            <person name="Wang Y."/>
            <person name="Carvalho R."/>
            <person name="Voegtly L."/>
            <person name="Shi R."/>
            <person name="Duckworth R."/>
            <person name="Johnson A."/>
            <person name="Loviza R."/>
            <person name="Walstead R."/>
            <person name="Shah Z."/>
            <person name="Kiflezghi M."/>
            <person name="Wade K."/>
            <person name="Ball S.L."/>
            <person name="Bradley K.W."/>
            <person name="Asai D.J."/>
            <person name="Bowman C.A."/>
            <person name="Russell D.A."/>
            <person name="Pope W.H."/>
            <person name="Jacobs-Sera D."/>
            <person name="Hendrix R.W."/>
            <person name="Hatfull G.F."/>
        </authorList>
    </citation>
    <scope>NUCLEOTIDE SEQUENCE [LARGE SCALE GENOMIC DNA]</scope>
    <source>
        <strain evidence="3 4">PUDD_83A45</strain>
    </source>
</reference>
<feature type="transmembrane region" description="Helical" evidence="1">
    <location>
        <begin position="434"/>
        <end position="453"/>
    </location>
</feature>
<keyword evidence="1" id="KW-0472">Membrane</keyword>